<keyword evidence="1" id="KW-0812">Transmembrane</keyword>
<accession>A0A2H0KBC6</accession>
<name>A0A2H0KBC6_9BACT</name>
<comment type="caution">
    <text evidence="2">The sequence shown here is derived from an EMBL/GenBank/DDBJ whole genome shotgun (WGS) entry which is preliminary data.</text>
</comment>
<feature type="transmembrane region" description="Helical" evidence="1">
    <location>
        <begin position="106"/>
        <end position="127"/>
    </location>
</feature>
<dbReference type="EMBL" id="PCVG01000044">
    <property type="protein sequence ID" value="PIQ68562.1"/>
    <property type="molecule type" value="Genomic_DNA"/>
</dbReference>
<gene>
    <name evidence="2" type="ORF">COV91_03475</name>
</gene>
<sequence>MLDPHTNYYLVKERMKELQDEVNRSGPGPKIPIWPLILIIAIVLACLHGADAFAAIPRLPGSDQSDKLQAAGTLLRIIDSAIFSWGARIFAGLLILNAGVSLKNQAFGLAFISVVGAIVVGTAPMWVKNIFDMGGGTLFSMLSSFGGIYV</sequence>
<protein>
    <submittedName>
        <fullName evidence="2">Uncharacterized protein</fullName>
    </submittedName>
</protein>
<feature type="transmembrane region" description="Helical" evidence="1">
    <location>
        <begin position="33"/>
        <end position="56"/>
    </location>
</feature>
<feature type="transmembrane region" description="Helical" evidence="1">
    <location>
        <begin position="77"/>
        <end position="100"/>
    </location>
</feature>
<evidence type="ECO:0000313" key="2">
    <source>
        <dbReference type="EMBL" id="PIQ68562.1"/>
    </source>
</evidence>
<dbReference type="AlphaFoldDB" id="A0A2H0KBC6"/>
<evidence type="ECO:0000256" key="1">
    <source>
        <dbReference type="SAM" id="Phobius"/>
    </source>
</evidence>
<reference evidence="2 3" key="1">
    <citation type="submission" date="2017-09" db="EMBL/GenBank/DDBJ databases">
        <title>Depth-based differentiation of microbial function through sediment-hosted aquifers and enrichment of novel symbionts in the deep terrestrial subsurface.</title>
        <authorList>
            <person name="Probst A.J."/>
            <person name="Ladd B."/>
            <person name="Jarett J.K."/>
            <person name="Geller-Mcgrath D.E."/>
            <person name="Sieber C.M."/>
            <person name="Emerson J.B."/>
            <person name="Anantharaman K."/>
            <person name="Thomas B.C."/>
            <person name="Malmstrom R."/>
            <person name="Stieglmeier M."/>
            <person name="Klingl A."/>
            <person name="Woyke T."/>
            <person name="Ryan C.M."/>
            <person name="Banfield J.F."/>
        </authorList>
    </citation>
    <scope>NUCLEOTIDE SEQUENCE [LARGE SCALE GENOMIC DNA]</scope>
    <source>
        <strain evidence="2">CG11_big_fil_rev_8_21_14_0_20_46_11</strain>
    </source>
</reference>
<organism evidence="2 3">
    <name type="scientific">Candidatus Taylorbacteria bacterium CG11_big_fil_rev_8_21_14_0_20_46_11</name>
    <dbReference type="NCBI Taxonomy" id="1975025"/>
    <lineage>
        <taxon>Bacteria</taxon>
        <taxon>Candidatus Tayloriibacteriota</taxon>
    </lineage>
</organism>
<proteinExistence type="predicted"/>
<keyword evidence="1" id="KW-1133">Transmembrane helix</keyword>
<dbReference type="Proteomes" id="UP000229342">
    <property type="component" value="Unassembled WGS sequence"/>
</dbReference>
<evidence type="ECO:0000313" key="3">
    <source>
        <dbReference type="Proteomes" id="UP000229342"/>
    </source>
</evidence>
<keyword evidence="1" id="KW-0472">Membrane</keyword>